<reference evidence="1 2" key="1">
    <citation type="submission" date="2018-02" db="EMBL/GenBank/DDBJ databases">
        <title>Novel Leptospira species isolated from soil and water in Japan.</title>
        <authorList>
            <person name="Nakao R."/>
            <person name="Masuzawa T."/>
        </authorList>
    </citation>
    <scope>NUCLEOTIDE SEQUENCE [LARGE SCALE GENOMIC DNA]</scope>
    <source>
        <strain evidence="1 2">YH101</strain>
    </source>
</reference>
<dbReference type="Pfam" id="PF07611">
    <property type="entry name" value="DUF1574"/>
    <property type="match status" value="1"/>
</dbReference>
<sequence length="349" mass="40472">MPIVVENTHSWKKIERSFYEYKEDLFQVMKENHQKNPNRRIGVILGSSRSGEFDTKLISRFVANTDTYNFAAPFGPISFQYYWMERILSEDIPIAYFMVEIDPLLFTKSAIQYSLNGSYETSFVLTHMDLYRENKGDPWTVSSNGFSVDEVETYFLKKLFALYKYPLDFGAIKANNQNIEIGFVPGLSANITGKEHKRDFLSKILMANRELLGAMPNEIKFANADFFLEKDAENMFETYLNPFQISITQIYFFKQMIQITQDKNIPVIFYYPVVAPPLRSRMEKNSLLADFQKATSALVLESKQKYKADFRIVDPSQDSRWTCKDFVDSLHLSGACFPNLLPILFQSIP</sequence>
<proteinExistence type="predicted"/>
<organism evidence="1 2">
    <name type="scientific">Leptospira ryugenii</name>
    <dbReference type="NCBI Taxonomy" id="1917863"/>
    <lineage>
        <taxon>Bacteria</taxon>
        <taxon>Pseudomonadati</taxon>
        <taxon>Spirochaetota</taxon>
        <taxon>Spirochaetia</taxon>
        <taxon>Leptospirales</taxon>
        <taxon>Leptospiraceae</taxon>
        <taxon>Leptospira</taxon>
    </lineage>
</organism>
<name>A0A2P2DX40_9LEPT</name>
<evidence type="ECO:0000313" key="2">
    <source>
        <dbReference type="Proteomes" id="UP000245133"/>
    </source>
</evidence>
<evidence type="ECO:0008006" key="3">
    <source>
        <dbReference type="Google" id="ProtNLM"/>
    </source>
</evidence>
<comment type="caution">
    <text evidence="1">The sequence shown here is derived from an EMBL/GenBank/DDBJ whole genome shotgun (WGS) entry which is preliminary data.</text>
</comment>
<dbReference type="Proteomes" id="UP000245133">
    <property type="component" value="Unassembled WGS sequence"/>
</dbReference>
<gene>
    <name evidence="1" type="ORF">LPTSP4_07150</name>
</gene>
<dbReference type="InterPro" id="IPR011468">
    <property type="entry name" value="DUF1574"/>
</dbReference>
<dbReference type="AlphaFoldDB" id="A0A2P2DX40"/>
<protein>
    <recommendedName>
        <fullName evidence="3">PF07611 family protein</fullName>
    </recommendedName>
</protein>
<dbReference type="EMBL" id="BFBB01000002">
    <property type="protein sequence ID" value="GBF49205.1"/>
    <property type="molecule type" value="Genomic_DNA"/>
</dbReference>
<evidence type="ECO:0000313" key="1">
    <source>
        <dbReference type="EMBL" id="GBF49205.1"/>
    </source>
</evidence>
<keyword evidence="2" id="KW-1185">Reference proteome</keyword>
<accession>A0A2P2DX40</accession>